<keyword evidence="4" id="KW-1185">Reference proteome</keyword>
<dbReference type="Proteomes" id="UP000799640">
    <property type="component" value="Unassembled WGS sequence"/>
</dbReference>
<feature type="compositionally biased region" description="Polar residues" evidence="2">
    <location>
        <begin position="347"/>
        <end position="359"/>
    </location>
</feature>
<evidence type="ECO:0000313" key="4">
    <source>
        <dbReference type="Proteomes" id="UP000799640"/>
    </source>
</evidence>
<dbReference type="AlphaFoldDB" id="A0A6G1HK24"/>
<protein>
    <recommendedName>
        <fullName evidence="5">Zn(2)-C6 fungal-type domain-containing protein</fullName>
    </recommendedName>
</protein>
<dbReference type="EMBL" id="ML996707">
    <property type="protein sequence ID" value="KAF2396413.1"/>
    <property type="molecule type" value="Genomic_DNA"/>
</dbReference>
<feature type="region of interest" description="Disordered" evidence="2">
    <location>
        <begin position="324"/>
        <end position="410"/>
    </location>
</feature>
<evidence type="ECO:0008006" key="5">
    <source>
        <dbReference type="Google" id="ProtNLM"/>
    </source>
</evidence>
<dbReference type="GO" id="GO:0000981">
    <property type="term" value="F:DNA-binding transcription factor activity, RNA polymerase II-specific"/>
    <property type="evidence" value="ECO:0007669"/>
    <property type="project" value="InterPro"/>
</dbReference>
<accession>A0A6G1HK24</accession>
<feature type="compositionally biased region" description="Polar residues" evidence="2">
    <location>
        <begin position="384"/>
        <end position="395"/>
    </location>
</feature>
<dbReference type="CDD" id="cd00067">
    <property type="entry name" value="GAL4"/>
    <property type="match status" value="1"/>
</dbReference>
<feature type="compositionally biased region" description="Polar residues" evidence="2">
    <location>
        <begin position="324"/>
        <end position="336"/>
    </location>
</feature>
<keyword evidence="1" id="KW-0539">Nucleus</keyword>
<reference evidence="3" key="1">
    <citation type="journal article" date="2020" name="Stud. Mycol.">
        <title>101 Dothideomycetes genomes: a test case for predicting lifestyles and emergence of pathogens.</title>
        <authorList>
            <person name="Haridas S."/>
            <person name="Albert R."/>
            <person name="Binder M."/>
            <person name="Bloem J."/>
            <person name="Labutti K."/>
            <person name="Salamov A."/>
            <person name="Andreopoulos B."/>
            <person name="Baker S."/>
            <person name="Barry K."/>
            <person name="Bills G."/>
            <person name="Bluhm B."/>
            <person name="Cannon C."/>
            <person name="Castanera R."/>
            <person name="Culley D."/>
            <person name="Daum C."/>
            <person name="Ezra D."/>
            <person name="Gonzalez J."/>
            <person name="Henrissat B."/>
            <person name="Kuo A."/>
            <person name="Liang C."/>
            <person name="Lipzen A."/>
            <person name="Lutzoni F."/>
            <person name="Magnuson J."/>
            <person name="Mondo S."/>
            <person name="Nolan M."/>
            <person name="Ohm R."/>
            <person name="Pangilinan J."/>
            <person name="Park H.-J."/>
            <person name="Ramirez L."/>
            <person name="Alfaro M."/>
            <person name="Sun H."/>
            <person name="Tritt A."/>
            <person name="Yoshinaga Y."/>
            <person name="Zwiers L.-H."/>
            <person name="Turgeon B."/>
            <person name="Goodwin S."/>
            <person name="Spatafora J."/>
            <person name="Crous P."/>
            <person name="Grigoriev I."/>
        </authorList>
    </citation>
    <scope>NUCLEOTIDE SEQUENCE</scope>
    <source>
        <strain evidence="3">CBS 262.69</strain>
    </source>
</reference>
<name>A0A6G1HK24_9PEZI</name>
<evidence type="ECO:0000256" key="1">
    <source>
        <dbReference type="ARBA" id="ARBA00023242"/>
    </source>
</evidence>
<sequence length="506" mass="53883">MDSITTVQHEQSVPPADASNPHLKRKRSPSNDTLAAAAAAAAAAATANTSANSAAHPPPQKAAKTTPTPTPNPPATTTNTQHLAINYLARQYNEDLPLISSDDSLPSILQLLGEYAGVLERHESMACNLGARPLGPILIKRFERLFDEPPKVLKCHGKEGSTVTWLDVVEFARSKPEQFTLGQRSEGARVCQFYTKQCRVQISEEDYVLISSGIPQKMIPPQPIIEDEDKELLTLEILEKNLNSICHMADQVAARTRQLRHRITGRRNAILDRRANDTSLPIRASSPSHNGAAGTAASPSSSILAQLAAAASAPSAGFVAVNTRSSADNPASNTRSLLDRLFPQPDRPSSNGGEATSPITPAAPFSRAASASYRPDDPYGGTPGAQQRASAGSTPQPTPVPQKDDGGPFKTEMVLRMDSLRRGERVLPPCDRCRRLHMDCIKNLTACQGCTKKHAKCGWRDVRESEVFAAAVGGLEGEFEALSARAMAVEGLAVEGGSGGEGEGGT</sequence>
<evidence type="ECO:0000313" key="3">
    <source>
        <dbReference type="EMBL" id="KAF2396413.1"/>
    </source>
</evidence>
<gene>
    <name evidence="3" type="ORF">EJ06DRAFT_585285</name>
</gene>
<feature type="region of interest" description="Disordered" evidence="2">
    <location>
        <begin position="270"/>
        <end position="297"/>
    </location>
</feature>
<dbReference type="GO" id="GO:0008270">
    <property type="term" value="F:zinc ion binding"/>
    <property type="evidence" value="ECO:0007669"/>
    <property type="project" value="InterPro"/>
</dbReference>
<feature type="compositionally biased region" description="Polar residues" evidence="2">
    <location>
        <begin position="1"/>
        <end position="11"/>
    </location>
</feature>
<feature type="region of interest" description="Disordered" evidence="2">
    <location>
        <begin position="1"/>
        <end position="78"/>
    </location>
</feature>
<proteinExistence type="predicted"/>
<feature type="compositionally biased region" description="Low complexity" evidence="2">
    <location>
        <begin position="362"/>
        <end position="373"/>
    </location>
</feature>
<dbReference type="InterPro" id="IPR001138">
    <property type="entry name" value="Zn2Cys6_DnaBD"/>
</dbReference>
<evidence type="ECO:0000256" key="2">
    <source>
        <dbReference type="SAM" id="MobiDB-lite"/>
    </source>
</evidence>
<dbReference type="OrthoDB" id="5422841at2759"/>
<feature type="compositionally biased region" description="Low complexity" evidence="2">
    <location>
        <begin position="35"/>
        <end position="67"/>
    </location>
</feature>
<organism evidence="3 4">
    <name type="scientific">Trichodelitschia bisporula</name>
    <dbReference type="NCBI Taxonomy" id="703511"/>
    <lineage>
        <taxon>Eukaryota</taxon>
        <taxon>Fungi</taxon>
        <taxon>Dikarya</taxon>
        <taxon>Ascomycota</taxon>
        <taxon>Pezizomycotina</taxon>
        <taxon>Dothideomycetes</taxon>
        <taxon>Dothideomycetes incertae sedis</taxon>
        <taxon>Phaeotrichales</taxon>
        <taxon>Phaeotrichaceae</taxon>
        <taxon>Trichodelitschia</taxon>
    </lineage>
</organism>